<sequence>IARKLGNEVIYKGPWLPNGEKGEFYGHWFTDRVTGSSFAAKTLEEAKAILIQSRKDWGEKPPVFANDPAVESKMQKEREISPLWIIPAAIILGIGAGLGLIVAVSKPKEIELQPWSNTVRWTGDPTYVSDALADIIDYVTFFVMLRETDQVWIEITRDVWDTWIIPTNQICGIYVDRECTVKGFVWVG</sequence>
<organism evidence="2">
    <name type="scientific">marine sediment metagenome</name>
    <dbReference type="NCBI Taxonomy" id="412755"/>
    <lineage>
        <taxon>unclassified sequences</taxon>
        <taxon>metagenomes</taxon>
        <taxon>ecological metagenomes</taxon>
    </lineage>
</organism>
<reference evidence="2" key="1">
    <citation type="journal article" date="2014" name="Front. Microbiol.">
        <title>High frequency of phylogenetically diverse reductive dehalogenase-homologous genes in deep subseafloor sedimentary metagenomes.</title>
        <authorList>
            <person name="Kawai M."/>
            <person name="Futagami T."/>
            <person name="Toyoda A."/>
            <person name="Takaki Y."/>
            <person name="Nishi S."/>
            <person name="Hori S."/>
            <person name="Arai W."/>
            <person name="Tsubouchi T."/>
            <person name="Morono Y."/>
            <person name="Uchiyama I."/>
            <person name="Ito T."/>
            <person name="Fujiyama A."/>
            <person name="Inagaki F."/>
            <person name="Takami H."/>
        </authorList>
    </citation>
    <scope>NUCLEOTIDE SEQUENCE</scope>
    <source>
        <strain evidence="2">Expedition CK06-06</strain>
    </source>
</reference>
<feature type="transmembrane region" description="Helical" evidence="1">
    <location>
        <begin position="83"/>
        <end position="104"/>
    </location>
</feature>
<dbReference type="EMBL" id="BARW01022859">
    <property type="protein sequence ID" value="GAI89376.1"/>
    <property type="molecule type" value="Genomic_DNA"/>
</dbReference>
<dbReference type="AlphaFoldDB" id="X1TDC9"/>
<feature type="non-terminal residue" evidence="2">
    <location>
        <position position="1"/>
    </location>
</feature>
<gene>
    <name evidence="2" type="ORF">S12H4_38042</name>
</gene>
<comment type="caution">
    <text evidence="2">The sequence shown here is derived from an EMBL/GenBank/DDBJ whole genome shotgun (WGS) entry which is preliminary data.</text>
</comment>
<protein>
    <submittedName>
        <fullName evidence="2">Uncharacterized protein</fullName>
    </submittedName>
</protein>
<name>X1TDC9_9ZZZZ</name>
<keyword evidence="1" id="KW-0472">Membrane</keyword>
<accession>X1TDC9</accession>
<keyword evidence="1" id="KW-0812">Transmembrane</keyword>
<evidence type="ECO:0000313" key="2">
    <source>
        <dbReference type="EMBL" id="GAI89376.1"/>
    </source>
</evidence>
<evidence type="ECO:0000256" key="1">
    <source>
        <dbReference type="SAM" id="Phobius"/>
    </source>
</evidence>
<proteinExistence type="predicted"/>
<keyword evidence="1" id="KW-1133">Transmembrane helix</keyword>